<protein>
    <submittedName>
        <fullName evidence="2">Uncharacterized protein</fullName>
    </submittedName>
</protein>
<evidence type="ECO:0000313" key="3">
    <source>
        <dbReference type="Proteomes" id="UP000251075"/>
    </source>
</evidence>
<dbReference type="Proteomes" id="UP000251075">
    <property type="component" value="Unassembled WGS sequence"/>
</dbReference>
<sequence>MDHADHPILRRRSLALARPPQQDEVERAAALDGVIEARADGPRLRLGYDLRRVTLGELTPRLRAQGLEPSDSLLARLCRAWGAFQDDNRRDQSKIVHQCCNVPPAKK</sequence>
<accession>A0A364P0F6</accession>
<dbReference type="OrthoDB" id="7360393at2"/>
<gene>
    <name evidence="2" type="ORF">CU669_05385</name>
</gene>
<dbReference type="RefSeq" id="WP_112142805.1">
    <property type="nucleotide sequence ID" value="NZ_PGTO01000003.1"/>
</dbReference>
<feature type="region of interest" description="Disordered" evidence="1">
    <location>
        <begin position="1"/>
        <end position="23"/>
    </location>
</feature>
<dbReference type="EMBL" id="PGTO01000003">
    <property type="protein sequence ID" value="RAU22822.1"/>
    <property type="molecule type" value="Genomic_DNA"/>
</dbReference>
<reference evidence="2 3" key="1">
    <citation type="submission" date="2017-11" db="EMBL/GenBank/DDBJ databases">
        <title>Draft genome sequence of magnetotactic bacterium Magnetospirillum kuznetsovii LBB-42.</title>
        <authorList>
            <person name="Grouzdev D.S."/>
            <person name="Rysina M.S."/>
            <person name="Baslerov R.V."/>
            <person name="Koziaeva V."/>
        </authorList>
    </citation>
    <scope>NUCLEOTIDE SEQUENCE [LARGE SCALE GENOMIC DNA]</scope>
    <source>
        <strain evidence="2 3">LBB-42</strain>
    </source>
</reference>
<evidence type="ECO:0000313" key="2">
    <source>
        <dbReference type="EMBL" id="RAU22822.1"/>
    </source>
</evidence>
<name>A0A364P0F6_9PROT</name>
<keyword evidence="3" id="KW-1185">Reference proteome</keyword>
<dbReference type="AlphaFoldDB" id="A0A364P0F6"/>
<comment type="caution">
    <text evidence="2">The sequence shown here is derived from an EMBL/GenBank/DDBJ whole genome shotgun (WGS) entry which is preliminary data.</text>
</comment>
<organism evidence="2 3">
    <name type="scientific">Paramagnetospirillum kuznetsovii</name>
    <dbReference type="NCBI Taxonomy" id="2053833"/>
    <lineage>
        <taxon>Bacteria</taxon>
        <taxon>Pseudomonadati</taxon>
        <taxon>Pseudomonadota</taxon>
        <taxon>Alphaproteobacteria</taxon>
        <taxon>Rhodospirillales</taxon>
        <taxon>Magnetospirillaceae</taxon>
        <taxon>Paramagnetospirillum</taxon>
    </lineage>
</organism>
<proteinExistence type="predicted"/>
<evidence type="ECO:0000256" key="1">
    <source>
        <dbReference type="SAM" id="MobiDB-lite"/>
    </source>
</evidence>